<keyword evidence="3 6" id="KW-0808">Transferase</keyword>
<dbReference type="OrthoDB" id="46564at2759"/>
<comment type="caution">
    <text evidence="6">The sequence shown here is derived from an EMBL/GenBank/DDBJ whole genome shotgun (WGS) entry which is preliminary data.</text>
</comment>
<sequence>MDENTEFGDLFALPQDYDSDKESSVDTTKTTRFTTSRNQWAIDIVTLAKKHSLWGHEIWNASKVLADYLEDHNKDGDNNEQALIRNKSVLEFGAGGALPSLLCAKLGAKKVVVTDYPDIKLINCIKKSVEINNSGNVVDVTGYLWGRDSQELTSLNGGEQFDVVILSDLVFNHSEHKKLLASCKQVLKKGTGVALVFFTHHRPWLVDKDMDFFKVAESEEFGFTVEEVASEYVGPMFKEDPGDETIRGTVHGYTLRH</sequence>
<dbReference type="GO" id="GO:0032259">
    <property type="term" value="P:methylation"/>
    <property type="evidence" value="ECO:0007669"/>
    <property type="project" value="UniProtKB-KW"/>
</dbReference>
<name>A0A1R1PI39_ZANCU</name>
<dbReference type="PROSITE" id="PS51560">
    <property type="entry name" value="SAM_MT_NNT1"/>
    <property type="match status" value="1"/>
</dbReference>
<keyword evidence="1" id="KW-0963">Cytoplasm</keyword>
<dbReference type="GO" id="GO:0008168">
    <property type="term" value="F:methyltransferase activity"/>
    <property type="evidence" value="ECO:0007669"/>
    <property type="project" value="UniProtKB-KW"/>
</dbReference>
<dbReference type="Proteomes" id="UP000188320">
    <property type="component" value="Unassembled WGS sequence"/>
</dbReference>
<dbReference type="InterPro" id="IPR025784">
    <property type="entry name" value="EFM7"/>
</dbReference>
<evidence type="ECO:0000313" key="7">
    <source>
        <dbReference type="Proteomes" id="UP000188320"/>
    </source>
</evidence>
<dbReference type="AlphaFoldDB" id="A0A1R1PI39"/>
<dbReference type="SUPFAM" id="SSF53335">
    <property type="entry name" value="S-adenosyl-L-methionine-dependent methyltransferases"/>
    <property type="match status" value="1"/>
</dbReference>
<accession>A0A1R1PI39</accession>
<dbReference type="PANTHER" id="PTHR14614">
    <property type="entry name" value="HEPATOCELLULAR CARCINOMA-ASSOCIATED ANTIGEN"/>
    <property type="match status" value="1"/>
</dbReference>
<evidence type="ECO:0000256" key="4">
    <source>
        <dbReference type="ARBA" id="ARBA00022691"/>
    </source>
</evidence>
<dbReference type="InterPro" id="IPR029063">
    <property type="entry name" value="SAM-dependent_MTases_sf"/>
</dbReference>
<dbReference type="InterPro" id="IPR019410">
    <property type="entry name" value="Methyltransf_16"/>
</dbReference>
<gene>
    <name evidence="6" type="ORF">AX774_g5901</name>
    <name evidence="5" type="ORF">AX774_g6466</name>
</gene>
<reference evidence="6" key="2">
    <citation type="submission" date="2017-01" db="EMBL/GenBank/DDBJ databases">
        <authorList>
            <person name="Mah S.A."/>
            <person name="Swanson W.J."/>
            <person name="Moy G.W."/>
            <person name="Vacquier V.D."/>
        </authorList>
    </citation>
    <scope>NUCLEOTIDE SEQUENCE [LARGE SCALE GENOMIC DNA]</scope>
    <source>
        <strain evidence="6">COL-18-3</strain>
    </source>
</reference>
<dbReference type="PANTHER" id="PTHR14614:SF10">
    <property type="entry name" value="PROTEIN N-TERMINAL AND LYSINE N-METHYLTRANSFERASE EFM7"/>
    <property type="match status" value="1"/>
</dbReference>
<evidence type="ECO:0000256" key="2">
    <source>
        <dbReference type="ARBA" id="ARBA00022603"/>
    </source>
</evidence>
<dbReference type="EMBL" id="LSSK01001306">
    <property type="protein sequence ID" value="OMH80105.1"/>
    <property type="molecule type" value="Genomic_DNA"/>
</dbReference>
<reference evidence="7" key="1">
    <citation type="submission" date="2017-01" db="EMBL/GenBank/DDBJ databases">
        <authorList>
            <person name="Wang Y."/>
            <person name="White M."/>
            <person name="Kvist S."/>
            <person name="Moncalvo J.-M."/>
        </authorList>
    </citation>
    <scope>NUCLEOTIDE SEQUENCE [LARGE SCALE GENOMIC DNA]</scope>
    <source>
        <strain evidence="7">COL-18-3</strain>
    </source>
</reference>
<organism evidence="6 7">
    <name type="scientific">Zancudomyces culisetae</name>
    <name type="common">Gut fungus</name>
    <name type="synonym">Smittium culisetae</name>
    <dbReference type="NCBI Taxonomy" id="1213189"/>
    <lineage>
        <taxon>Eukaryota</taxon>
        <taxon>Fungi</taxon>
        <taxon>Fungi incertae sedis</taxon>
        <taxon>Zoopagomycota</taxon>
        <taxon>Kickxellomycotina</taxon>
        <taxon>Harpellomycetes</taxon>
        <taxon>Harpellales</taxon>
        <taxon>Legeriomycetaceae</taxon>
        <taxon>Zancudomyces</taxon>
    </lineage>
</organism>
<keyword evidence="7" id="KW-1185">Reference proteome</keyword>
<proteinExistence type="predicted"/>
<dbReference type="EMBL" id="LSSK01001120">
    <property type="protein sequence ID" value="OMH80665.1"/>
    <property type="molecule type" value="Genomic_DNA"/>
</dbReference>
<keyword evidence="2 6" id="KW-0489">Methyltransferase</keyword>
<dbReference type="CDD" id="cd02440">
    <property type="entry name" value="AdoMet_MTases"/>
    <property type="match status" value="1"/>
</dbReference>
<evidence type="ECO:0000313" key="6">
    <source>
        <dbReference type="EMBL" id="OMH80665.1"/>
    </source>
</evidence>
<evidence type="ECO:0000256" key="3">
    <source>
        <dbReference type="ARBA" id="ARBA00022679"/>
    </source>
</evidence>
<evidence type="ECO:0000256" key="1">
    <source>
        <dbReference type="ARBA" id="ARBA00022490"/>
    </source>
</evidence>
<dbReference type="Gene3D" id="3.40.50.150">
    <property type="entry name" value="Vaccinia Virus protein VP39"/>
    <property type="match status" value="1"/>
</dbReference>
<dbReference type="Pfam" id="PF10294">
    <property type="entry name" value="Methyltransf_16"/>
    <property type="match status" value="1"/>
</dbReference>
<keyword evidence="4" id="KW-0949">S-adenosyl-L-methionine</keyword>
<evidence type="ECO:0000313" key="5">
    <source>
        <dbReference type="EMBL" id="OMH80105.1"/>
    </source>
</evidence>
<dbReference type="GO" id="GO:0005737">
    <property type="term" value="C:cytoplasm"/>
    <property type="evidence" value="ECO:0007669"/>
    <property type="project" value="TreeGrafter"/>
</dbReference>
<protein>
    <submittedName>
        <fullName evidence="6">Protein N-methyltransferase nnt1</fullName>
    </submittedName>
</protein>